<protein>
    <submittedName>
        <fullName evidence="3">Uncharacterized protein</fullName>
    </submittedName>
</protein>
<dbReference type="Proteomes" id="UP000252167">
    <property type="component" value="Unassembled WGS sequence"/>
</dbReference>
<name>A0A365YIE3_9MICC</name>
<reference evidence="3 4" key="1">
    <citation type="submission" date="2018-01" db="EMBL/GenBank/DDBJ databases">
        <title>Glutamicibacter soli strain NHPC-3 Whole genome sequence and assembly.</title>
        <authorList>
            <person name="Choudhury P."/>
            <person name="Gupta D."/>
            <person name="Sengupta K."/>
            <person name="Jawed A."/>
            <person name="Sultana N."/>
            <person name="Saha P."/>
        </authorList>
    </citation>
    <scope>NUCLEOTIDE SEQUENCE [LARGE SCALE GENOMIC DNA]</scope>
    <source>
        <strain evidence="3 4">NHPC-3</strain>
    </source>
</reference>
<dbReference type="Pfam" id="PF13556">
    <property type="entry name" value="HTH_30"/>
    <property type="match status" value="1"/>
</dbReference>
<dbReference type="AlphaFoldDB" id="A0A365YIE3"/>
<feature type="domain" description="RsbT co-antagonist protein RsbRD N-terminal" evidence="2">
    <location>
        <begin position="44"/>
        <end position="169"/>
    </location>
</feature>
<keyword evidence="4" id="KW-1185">Reference proteome</keyword>
<dbReference type="InterPro" id="IPR042070">
    <property type="entry name" value="PucR_C-HTH_sf"/>
</dbReference>
<accession>A0A365YIE3</accession>
<gene>
    <name evidence="3" type="ORF">C1H84_08105</name>
</gene>
<dbReference type="InterPro" id="IPR025751">
    <property type="entry name" value="RsbRD_N_dom"/>
</dbReference>
<evidence type="ECO:0000259" key="1">
    <source>
        <dbReference type="Pfam" id="PF13556"/>
    </source>
</evidence>
<sequence length="396" mass="43758">MYELAEKLDRNLMNSQDVDSRRWNELLDQLDTLELTDKFLKRLESIPIYAESPLPNSEIRRTGQASFEALILAMRTDDDDPGYLRERDAIALEVGVSRARAQVPVEALMTAIRLDFSIIWQAIAEIAEPGDAQLIVQRTARVWEVVDGYAGATESIYVEELARVQAETAGLRQSHLATLFSGRNLTPAALEGISVVLGHRPDTEFVVAVALWEHIPSLRLILANFHEATGVVTFATADALVVFYPLDASPGSNFHKLTVRLGNLNCGLLAEGCTLEHVPHSADVATILAELLVDGEQGAMTWARGWARMARREMSKVGAPGIEEVDRALSTCAAAEQRRLREAVQSYMRTGSIARSADELYCHRNTLMNRLKRFAQLTGVDPTIPVQAARLVVGWS</sequence>
<dbReference type="InterPro" id="IPR025736">
    <property type="entry name" value="PucR_C-HTH_dom"/>
</dbReference>
<dbReference type="Gene3D" id="1.10.10.2840">
    <property type="entry name" value="PucR C-terminal helix-turn-helix domain"/>
    <property type="match status" value="1"/>
</dbReference>
<dbReference type="EMBL" id="POAF01000003">
    <property type="protein sequence ID" value="RBM01794.1"/>
    <property type="molecule type" value="Genomic_DNA"/>
</dbReference>
<comment type="caution">
    <text evidence="3">The sequence shown here is derived from an EMBL/GenBank/DDBJ whole genome shotgun (WGS) entry which is preliminary data.</text>
</comment>
<dbReference type="Pfam" id="PF14361">
    <property type="entry name" value="RsbRD_N"/>
    <property type="match status" value="1"/>
</dbReference>
<proteinExistence type="predicted"/>
<evidence type="ECO:0000313" key="3">
    <source>
        <dbReference type="EMBL" id="RBM01794.1"/>
    </source>
</evidence>
<evidence type="ECO:0000313" key="4">
    <source>
        <dbReference type="Proteomes" id="UP000252167"/>
    </source>
</evidence>
<evidence type="ECO:0000259" key="2">
    <source>
        <dbReference type="Pfam" id="PF14361"/>
    </source>
</evidence>
<organism evidence="3 4">
    <name type="scientific">Glutamicibacter soli</name>
    <dbReference type="NCBI Taxonomy" id="453836"/>
    <lineage>
        <taxon>Bacteria</taxon>
        <taxon>Bacillati</taxon>
        <taxon>Actinomycetota</taxon>
        <taxon>Actinomycetes</taxon>
        <taxon>Micrococcales</taxon>
        <taxon>Micrococcaceae</taxon>
        <taxon>Glutamicibacter</taxon>
    </lineage>
</organism>
<feature type="domain" description="PucR C-terminal helix-turn-helix" evidence="1">
    <location>
        <begin position="340"/>
        <end position="392"/>
    </location>
</feature>